<proteinExistence type="predicted"/>
<name>A0A2T6C2W9_9FLAO</name>
<dbReference type="AlphaFoldDB" id="A0A2T6C2W9"/>
<dbReference type="EMBL" id="QBKT01000002">
    <property type="protein sequence ID" value="PTX62643.1"/>
    <property type="molecule type" value="Genomic_DNA"/>
</dbReference>
<protein>
    <submittedName>
        <fullName evidence="1">Uncharacterized protein</fullName>
    </submittedName>
</protein>
<gene>
    <name evidence="1" type="ORF">C8N46_10239</name>
</gene>
<accession>A0A2T6C2W9</accession>
<evidence type="ECO:0000313" key="2">
    <source>
        <dbReference type="Proteomes" id="UP000244090"/>
    </source>
</evidence>
<keyword evidence="2" id="KW-1185">Reference proteome</keyword>
<dbReference type="Proteomes" id="UP000244090">
    <property type="component" value="Unassembled WGS sequence"/>
</dbReference>
<reference evidence="1 2" key="1">
    <citation type="submission" date="2018-04" db="EMBL/GenBank/DDBJ databases">
        <title>Genomic Encyclopedia of Archaeal and Bacterial Type Strains, Phase II (KMG-II): from individual species to whole genera.</title>
        <authorList>
            <person name="Goeker M."/>
        </authorList>
    </citation>
    <scope>NUCLEOTIDE SEQUENCE [LARGE SCALE GENOMIC DNA]</scope>
    <source>
        <strain evidence="1 2">DSM 25731</strain>
    </source>
</reference>
<organism evidence="1 2">
    <name type="scientific">Kordia periserrulae</name>
    <dbReference type="NCBI Taxonomy" id="701523"/>
    <lineage>
        <taxon>Bacteria</taxon>
        <taxon>Pseudomonadati</taxon>
        <taxon>Bacteroidota</taxon>
        <taxon>Flavobacteriia</taxon>
        <taxon>Flavobacteriales</taxon>
        <taxon>Flavobacteriaceae</taxon>
        <taxon>Kordia</taxon>
    </lineage>
</organism>
<comment type="caution">
    <text evidence="1">The sequence shown here is derived from an EMBL/GenBank/DDBJ whole genome shotgun (WGS) entry which is preliminary data.</text>
</comment>
<evidence type="ECO:0000313" key="1">
    <source>
        <dbReference type="EMBL" id="PTX62643.1"/>
    </source>
</evidence>
<sequence>MLQKILNLTGVDALSKVAQVHTSGGKDTSETPSFMCYCNNIFVGKKNSVQECWKTC</sequence>